<evidence type="ECO:0000313" key="19">
    <source>
        <dbReference type="Proteomes" id="UP000612362"/>
    </source>
</evidence>
<comment type="pathway">
    <text evidence="3">Phospholipid metabolism; CDP-diacylglycerol degradation; phosphatidate from CDP-diacylglycerol: step 1/1.</text>
</comment>
<dbReference type="RefSeq" id="WP_220197604.1">
    <property type="nucleotide sequence ID" value="NZ_BNJF01000004.1"/>
</dbReference>
<keyword evidence="9" id="KW-0812">Transmembrane</keyword>
<evidence type="ECO:0000256" key="9">
    <source>
        <dbReference type="ARBA" id="ARBA00022692"/>
    </source>
</evidence>
<dbReference type="Pfam" id="PF02611">
    <property type="entry name" value="CDH"/>
    <property type="match status" value="1"/>
</dbReference>
<dbReference type="Proteomes" id="UP000612362">
    <property type="component" value="Unassembled WGS sequence"/>
</dbReference>
<sequence length="228" mass="25805">MACCVTTDPLWKNIEKRVHDCESDPNHCKWIDPKQGYALSPYDAVTPDLLVATTCVSGIECPAAWDGTTPNYWNFAWTKLALPFLSKEKEKIGMAINAKQSGSGARTRDFDQLHIHVQCIDSTIKGALESKESSIDKWPNHKVMELNSHIGAKYYRVFKFENDSDLAITNLFKCVYYMIGQHQTNMDYQTLIVIKRNKGGFYVLNSDTVSQELNKNGISDGERLLVKC</sequence>
<evidence type="ECO:0000256" key="17">
    <source>
        <dbReference type="ARBA" id="ARBA00032892"/>
    </source>
</evidence>
<reference evidence="18" key="1">
    <citation type="submission" date="2020-10" db="EMBL/GenBank/DDBJ databases">
        <title>Taxonomic study of unclassified bacteria belonging to the class Ktedonobacteria.</title>
        <authorList>
            <person name="Yabe S."/>
            <person name="Wang C.M."/>
            <person name="Zheng Y."/>
            <person name="Sakai Y."/>
            <person name="Cavaletti L."/>
            <person name="Monciardini P."/>
            <person name="Donadio S."/>
        </authorList>
    </citation>
    <scope>NUCLEOTIDE SEQUENCE</scope>
    <source>
        <strain evidence="18">SOSP1-1</strain>
    </source>
</reference>
<keyword evidence="10" id="KW-0378">Hydrolase</keyword>
<dbReference type="GO" id="GO:0005886">
    <property type="term" value="C:plasma membrane"/>
    <property type="evidence" value="ECO:0007669"/>
    <property type="project" value="UniProtKB-SubCell"/>
</dbReference>
<comment type="similarity">
    <text evidence="5">Belongs to the Cdh family.</text>
</comment>
<keyword evidence="11" id="KW-1133">Transmembrane helix</keyword>
<evidence type="ECO:0000256" key="12">
    <source>
        <dbReference type="ARBA" id="ARBA00023098"/>
    </source>
</evidence>
<evidence type="ECO:0000256" key="6">
    <source>
        <dbReference type="ARBA" id="ARBA00012375"/>
    </source>
</evidence>
<evidence type="ECO:0000256" key="4">
    <source>
        <dbReference type="ARBA" id="ARBA00005189"/>
    </source>
</evidence>
<protein>
    <recommendedName>
        <fullName evidence="6">CDP-diacylglycerol diphosphatase</fullName>
        <ecNumber evidence="6">3.6.1.26</ecNumber>
    </recommendedName>
    <alternativeName>
        <fullName evidence="16">CDP-diacylglycerol phosphatidylhydrolase</fullName>
    </alternativeName>
    <alternativeName>
        <fullName evidence="17">CDP-diglyceride hydrolase</fullName>
    </alternativeName>
</protein>
<comment type="subcellular location">
    <subcellularLocation>
        <location evidence="2">Cell membrane</location>
        <topology evidence="2">Single-pass membrane protein</topology>
    </subcellularLocation>
</comment>
<evidence type="ECO:0000256" key="3">
    <source>
        <dbReference type="ARBA" id="ARBA00004927"/>
    </source>
</evidence>
<evidence type="ECO:0000256" key="7">
    <source>
        <dbReference type="ARBA" id="ARBA00022475"/>
    </source>
</evidence>
<comment type="caution">
    <text evidence="18">The sequence shown here is derived from an EMBL/GenBank/DDBJ whole genome shotgun (WGS) entry which is preliminary data.</text>
</comment>
<dbReference type="EMBL" id="BNJF01000004">
    <property type="protein sequence ID" value="GHO48387.1"/>
    <property type="molecule type" value="Genomic_DNA"/>
</dbReference>
<keyword evidence="15" id="KW-1208">Phospholipid metabolism</keyword>
<evidence type="ECO:0000313" key="18">
    <source>
        <dbReference type="EMBL" id="GHO48387.1"/>
    </source>
</evidence>
<keyword evidence="19" id="KW-1185">Reference proteome</keyword>
<comment type="pathway">
    <text evidence="4">Lipid metabolism.</text>
</comment>
<evidence type="ECO:0000256" key="13">
    <source>
        <dbReference type="ARBA" id="ARBA00023136"/>
    </source>
</evidence>
<dbReference type="Gene3D" id="3.30.428.30">
    <property type="entry name" value="HIT family - CDH-like"/>
    <property type="match status" value="1"/>
</dbReference>
<dbReference type="UniPathway" id="UPA00609">
    <property type="reaction ID" value="UER00664"/>
</dbReference>
<dbReference type="InterPro" id="IPR003763">
    <property type="entry name" value="CDP-diacylglyc_Pase"/>
</dbReference>
<evidence type="ECO:0000256" key="15">
    <source>
        <dbReference type="ARBA" id="ARBA00023264"/>
    </source>
</evidence>
<keyword evidence="7" id="KW-1003">Cell membrane</keyword>
<keyword evidence="8" id="KW-0444">Lipid biosynthesis</keyword>
<name>A0A8J3MTM8_9CHLR</name>
<dbReference type="GO" id="GO:0008654">
    <property type="term" value="P:phospholipid biosynthetic process"/>
    <property type="evidence" value="ECO:0007669"/>
    <property type="project" value="UniProtKB-KW"/>
</dbReference>
<dbReference type="GO" id="GO:0046342">
    <property type="term" value="P:CDP-diacylglycerol catabolic process"/>
    <property type="evidence" value="ECO:0007669"/>
    <property type="project" value="UniProtKB-UniPathway"/>
</dbReference>
<evidence type="ECO:0000256" key="8">
    <source>
        <dbReference type="ARBA" id="ARBA00022516"/>
    </source>
</evidence>
<dbReference type="EC" id="3.6.1.26" evidence="6"/>
<keyword evidence="14" id="KW-0594">Phospholipid biosynthesis</keyword>
<evidence type="ECO:0000256" key="16">
    <source>
        <dbReference type="ARBA" id="ARBA00032888"/>
    </source>
</evidence>
<evidence type="ECO:0000256" key="10">
    <source>
        <dbReference type="ARBA" id="ARBA00022801"/>
    </source>
</evidence>
<evidence type="ECO:0000256" key="14">
    <source>
        <dbReference type="ARBA" id="ARBA00023209"/>
    </source>
</evidence>
<comment type="catalytic activity">
    <reaction evidence="1">
        <text>a CDP-1,2-diacyl-sn-glycerol + H2O = a 1,2-diacyl-sn-glycero-3-phosphate + CMP + 2 H(+)</text>
        <dbReference type="Rhea" id="RHEA:15221"/>
        <dbReference type="ChEBI" id="CHEBI:15377"/>
        <dbReference type="ChEBI" id="CHEBI:15378"/>
        <dbReference type="ChEBI" id="CHEBI:58332"/>
        <dbReference type="ChEBI" id="CHEBI:58608"/>
        <dbReference type="ChEBI" id="CHEBI:60377"/>
        <dbReference type="EC" id="3.6.1.26"/>
    </reaction>
</comment>
<evidence type="ECO:0000256" key="11">
    <source>
        <dbReference type="ARBA" id="ARBA00022989"/>
    </source>
</evidence>
<dbReference type="SUPFAM" id="SSF54197">
    <property type="entry name" value="HIT-like"/>
    <property type="match status" value="1"/>
</dbReference>
<accession>A0A8J3MTM8</accession>
<evidence type="ECO:0000256" key="1">
    <source>
        <dbReference type="ARBA" id="ARBA00001007"/>
    </source>
</evidence>
<evidence type="ECO:0000256" key="2">
    <source>
        <dbReference type="ARBA" id="ARBA00004162"/>
    </source>
</evidence>
<keyword evidence="13" id="KW-0472">Membrane</keyword>
<organism evidence="18 19">
    <name type="scientific">Ktedonospora formicarum</name>
    <dbReference type="NCBI Taxonomy" id="2778364"/>
    <lineage>
        <taxon>Bacteria</taxon>
        <taxon>Bacillati</taxon>
        <taxon>Chloroflexota</taxon>
        <taxon>Ktedonobacteria</taxon>
        <taxon>Ktedonobacterales</taxon>
        <taxon>Ktedonobacteraceae</taxon>
        <taxon>Ktedonospora</taxon>
    </lineage>
</organism>
<evidence type="ECO:0000256" key="5">
    <source>
        <dbReference type="ARBA" id="ARBA00006435"/>
    </source>
</evidence>
<dbReference type="InterPro" id="IPR036265">
    <property type="entry name" value="HIT-like_sf"/>
</dbReference>
<proteinExistence type="inferred from homology"/>
<dbReference type="AlphaFoldDB" id="A0A8J3MTM8"/>
<dbReference type="GO" id="GO:0008715">
    <property type="term" value="F:CDP-diacylglycerol diphosphatase activity"/>
    <property type="evidence" value="ECO:0007669"/>
    <property type="project" value="UniProtKB-EC"/>
</dbReference>
<keyword evidence="12" id="KW-0443">Lipid metabolism</keyword>
<gene>
    <name evidence="18" type="ORF">KSX_65500</name>
</gene>